<feature type="domain" description="NADH-quinone oxidoreductase subunit D" evidence="4">
    <location>
        <begin position="299"/>
        <end position="456"/>
    </location>
</feature>
<sequence>MNYKEITKKYYSELEKFDSNLKIFENNNELHLTLSDPNQLHGLCEFLKKSFDLRLLTIICCDEQKLKAGFKIRHVFGSDVDDFFLFVISSINSSHSYFPSIYDVFPSSILYEREINDMFGLIAKENPNIKPLILHDFPNDIFPLQKDFKLNDVVKRNSKQFEFTPITGEGVCEIPVGPIHAGIIEPGHFRFSVVGETIINLEIRLGYAHKGIEKLAESMPLDDVIFLSERISGDESVANSIAFCNAIEKIAQLTIPQKAKQIRLLFAELERIYNHFGTLSGILADIGFQYGASRLNILKEQLMQLNEKLSGSRILFGVNQIGGVKTNITDKTLVGIHSVLDDAFQNFEKILDHLKSNSSVMDRLRNTGIIEKQMAKDLGLVGISSRCIGIETDARHTHPYGYYPSVNLKQKTPRETMEHQVELQKRVGDVLSRVMSRVDDLRQSKDIICSIIALENDGLSVSLDEELTPYSSGLGYAESHRGETLHWVMIGEHDSIFRYKIRTASFSNWPIIEHAVLNNIVADFPVINKSFDFSYSGNDL</sequence>
<dbReference type="Gene3D" id="1.10.645.10">
    <property type="entry name" value="Cytochrome-c3 Hydrogenase, chain B"/>
    <property type="match status" value="1"/>
</dbReference>
<keyword evidence="1" id="KW-0560">Oxidoreductase</keyword>
<evidence type="ECO:0000256" key="2">
    <source>
        <dbReference type="ARBA" id="ARBA00023027"/>
    </source>
</evidence>
<dbReference type="PANTHER" id="PTHR43485:SF1">
    <property type="entry name" value="FORMATE HYDROGENLYASE SUBUNIT 5-RELATED"/>
    <property type="match status" value="1"/>
</dbReference>
<dbReference type="OrthoDB" id="43567at2157"/>
<evidence type="ECO:0000313" key="5">
    <source>
        <dbReference type="EMBL" id="EGP93483.1"/>
    </source>
</evidence>
<dbReference type="GO" id="GO:0048038">
    <property type="term" value="F:quinone binding"/>
    <property type="evidence" value="ECO:0007669"/>
    <property type="project" value="InterPro"/>
</dbReference>
<evidence type="ECO:0000259" key="3">
    <source>
        <dbReference type="Pfam" id="PF00329"/>
    </source>
</evidence>
<dbReference type="Gene3D" id="3.30.460.80">
    <property type="entry name" value="NADH:ubiquinone oxidoreductase, 30kDa subunit"/>
    <property type="match status" value="1"/>
</dbReference>
<dbReference type="InterPro" id="IPR037232">
    <property type="entry name" value="NADH_quin_OxRdtase_su_C/D-like"/>
</dbReference>
<evidence type="ECO:0000256" key="1">
    <source>
        <dbReference type="ARBA" id="ARBA00023002"/>
    </source>
</evidence>
<feature type="domain" description="NADH:ubiquinone oxidoreductase 30kDa subunit" evidence="3">
    <location>
        <begin position="36"/>
        <end position="152"/>
    </location>
</feature>
<reference evidence="5 6" key="1">
    <citation type="journal article" date="2011" name="J. Bacteriol.">
        <title>Genome Sequence of an Ammonia-Oxidizing Soil Archaeon, "Candidatus Nitrosoarchaeum koreensis" MY1.</title>
        <authorList>
            <person name="Kim B.K."/>
            <person name="Jung M.Y."/>
            <person name="Yu D.S."/>
            <person name="Park S.J."/>
            <person name="Oh T.K."/>
            <person name="Rhee S.K."/>
            <person name="Kim J.F."/>
        </authorList>
    </citation>
    <scope>NUCLEOTIDE SEQUENCE [LARGE SCALE GENOMIC DNA]</scope>
    <source>
        <strain evidence="5 6">MY1</strain>
    </source>
</reference>
<dbReference type="GO" id="GO:0008137">
    <property type="term" value="F:NADH dehydrogenase (ubiquinone) activity"/>
    <property type="evidence" value="ECO:0007669"/>
    <property type="project" value="InterPro"/>
</dbReference>
<dbReference type="GO" id="GO:0051287">
    <property type="term" value="F:NAD binding"/>
    <property type="evidence" value="ECO:0007669"/>
    <property type="project" value="InterPro"/>
</dbReference>
<organism evidence="5 6">
    <name type="scientific">Nitrosarchaeum koreense MY1</name>
    <dbReference type="NCBI Taxonomy" id="1001994"/>
    <lineage>
        <taxon>Archaea</taxon>
        <taxon>Nitrososphaerota</taxon>
        <taxon>Nitrososphaeria</taxon>
        <taxon>Nitrosopumilales</taxon>
        <taxon>Nitrosopumilaceae</taxon>
        <taxon>Nitrosarchaeum</taxon>
    </lineage>
</organism>
<dbReference type="PANTHER" id="PTHR43485">
    <property type="entry name" value="HYDROGENASE-4 COMPONENT G"/>
    <property type="match status" value="1"/>
</dbReference>
<proteinExistence type="predicted"/>
<dbReference type="InterPro" id="IPR001135">
    <property type="entry name" value="NADH_Q_OxRdtase_suD"/>
</dbReference>
<dbReference type="SUPFAM" id="SSF56762">
    <property type="entry name" value="HydB/Nqo4-like"/>
    <property type="match status" value="1"/>
</dbReference>
<feature type="domain" description="NADH-quinone oxidoreductase subunit D" evidence="4">
    <location>
        <begin position="473"/>
        <end position="537"/>
    </location>
</feature>
<dbReference type="Pfam" id="PF00329">
    <property type="entry name" value="Complex1_30kDa"/>
    <property type="match status" value="1"/>
</dbReference>
<keyword evidence="2" id="KW-0520">NAD</keyword>
<dbReference type="GO" id="GO:0016651">
    <property type="term" value="F:oxidoreductase activity, acting on NAD(P)H"/>
    <property type="evidence" value="ECO:0007669"/>
    <property type="project" value="InterPro"/>
</dbReference>
<protein>
    <submittedName>
        <fullName evidence="5">Membrane-bound [NiFe]-hydrogenase-3, large subunit (Chain E)-like protein</fullName>
    </submittedName>
</protein>
<dbReference type="STRING" id="1001994.MY1_0720"/>
<dbReference type="AlphaFoldDB" id="F9CW31"/>
<keyword evidence="6" id="KW-1185">Reference proteome</keyword>
<dbReference type="RefSeq" id="WP_007550246.1">
    <property type="nucleotide sequence ID" value="NZ_AFPU01000001.1"/>
</dbReference>
<evidence type="ECO:0000313" key="6">
    <source>
        <dbReference type="Proteomes" id="UP000004440"/>
    </source>
</evidence>
<accession>F9CW31</accession>
<comment type="caution">
    <text evidence="5">The sequence shown here is derived from an EMBL/GenBank/DDBJ whole genome shotgun (WGS) entry which is preliminary data.</text>
</comment>
<dbReference type="SUPFAM" id="SSF143243">
    <property type="entry name" value="Nqo5-like"/>
    <property type="match status" value="1"/>
</dbReference>
<evidence type="ECO:0000259" key="4">
    <source>
        <dbReference type="Pfam" id="PF00346"/>
    </source>
</evidence>
<dbReference type="InterPro" id="IPR029014">
    <property type="entry name" value="NiFe-Hase_large"/>
</dbReference>
<dbReference type="EMBL" id="AFPU01000001">
    <property type="protein sequence ID" value="EGP93483.1"/>
    <property type="molecule type" value="Genomic_DNA"/>
</dbReference>
<dbReference type="Proteomes" id="UP000004440">
    <property type="component" value="Unassembled WGS sequence"/>
</dbReference>
<dbReference type="InterPro" id="IPR052197">
    <property type="entry name" value="ComplexI_49kDa-like"/>
</dbReference>
<dbReference type="Pfam" id="PF00346">
    <property type="entry name" value="Complex1_49kDa"/>
    <property type="match status" value="2"/>
</dbReference>
<gene>
    <name evidence="5" type="ORF">MY1_0720</name>
</gene>
<name>F9CW31_9ARCH</name>
<dbReference type="InterPro" id="IPR001268">
    <property type="entry name" value="NADH_UbQ_OxRdtase_30kDa_su"/>
</dbReference>